<dbReference type="GO" id="GO:0003677">
    <property type="term" value="F:DNA binding"/>
    <property type="evidence" value="ECO:0007669"/>
    <property type="project" value="InterPro"/>
</dbReference>
<dbReference type="InterPro" id="IPR052704">
    <property type="entry name" value="ECF_Sigma-70_Domain"/>
</dbReference>
<evidence type="ECO:0000313" key="5">
    <source>
        <dbReference type="Proteomes" id="UP000460298"/>
    </source>
</evidence>
<dbReference type="InterPro" id="IPR032710">
    <property type="entry name" value="NTF2-like_dom_sf"/>
</dbReference>
<dbReference type="Gene3D" id="1.10.1740.10">
    <property type="match status" value="1"/>
</dbReference>
<dbReference type="InterPro" id="IPR007627">
    <property type="entry name" value="RNA_pol_sigma70_r2"/>
</dbReference>
<comment type="subunit">
    <text evidence="1">Interacts transiently with the RNA polymerase catalytic core formed by RpoA, RpoB, RpoC and RpoZ (2 alpha, 1 beta, 1 beta' and 1 omega subunit) to form the RNA polymerase holoenzyme that can initiate transcription.</text>
</comment>
<dbReference type="GO" id="GO:0016987">
    <property type="term" value="F:sigma factor activity"/>
    <property type="evidence" value="ECO:0007669"/>
    <property type="project" value="InterPro"/>
</dbReference>
<dbReference type="PANTHER" id="PTHR30173">
    <property type="entry name" value="SIGMA 19 FACTOR"/>
    <property type="match status" value="1"/>
</dbReference>
<reference evidence="4 5" key="1">
    <citation type="submission" date="2019-10" db="EMBL/GenBank/DDBJ databases">
        <title>Extracellular Electron Transfer in a Candidatus Methanoperedens spp. Enrichment Culture.</title>
        <authorList>
            <person name="Berger S."/>
            <person name="Rangel Shaw D."/>
            <person name="Berben T."/>
            <person name="In 'T Zandt M."/>
            <person name="Frank J."/>
            <person name="Reimann J."/>
            <person name="Jetten M.S.M."/>
            <person name="Welte C.U."/>
        </authorList>
    </citation>
    <scope>NUCLEOTIDE SEQUENCE [LARGE SCALE GENOMIC DNA]</scope>
    <source>
        <strain evidence="4">SB12</strain>
    </source>
</reference>
<sequence>MEGFQMAAGTITDSELTIFLEHRRLLFSVAYRMMGSATDAEDIVQESYLRWRKASSNQKIRDAKSLLVSITTRLCIDEWKKARRKRELYVGPFLPEPVPTAMLHSELHDDRIDHAFLLLLEQLKPVERAIFVLKEAFDYSYAEIAGIVQKSEAACRQIFSRARRSIDVNRAPASITRTQELLLQRYLTALSTADAKLLLSVIAEDAQIHSDGGGVVGAARRIVYGRIPVAALLLGVTRKGGTGEVYTASVNGMPAVVIYKNGRPVLVQCLAMDSQIRTLFGILNPGKLAAFKDRERLIREGVLSPVRFTIAMQLRWLWNRWIGRHFTVPMLRRLETETPYSRS</sequence>
<proteinExistence type="predicted"/>
<dbReference type="PANTHER" id="PTHR30173:SF36">
    <property type="entry name" value="ECF RNA POLYMERASE SIGMA FACTOR SIGJ"/>
    <property type="match status" value="1"/>
</dbReference>
<evidence type="ECO:0000259" key="3">
    <source>
        <dbReference type="Pfam" id="PF08281"/>
    </source>
</evidence>
<accession>A0A833H4F5</accession>
<dbReference type="AlphaFoldDB" id="A0A833H4F5"/>
<dbReference type="Pfam" id="PF04542">
    <property type="entry name" value="Sigma70_r2"/>
    <property type="match status" value="1"/>
</dbReference>
<dbReference type="EMBL" id="WBUI01000001">
    <property type="protein sequence ID" value="KAB2935147.1"/>
    <property type="molecule type" value="Genomic_DNA"/>
</dbReference>
<dbReference type="InterPro" id="IPR036388">
    <property type="entry name" value="WH-like_DNA-bd_sf"/>
</dbReference>
<dbReference type="InterPro" id="IPR013249">
    <property type="entry name" value="RNA_pol_sigma70_r4_t2"/>
</dbReference>
<dbReference type="SUPFAM" id="SSF88659">
    <property type="entry name" value="Sigma3 and sigma4 domains of RNA polymerase sigma factors"/>
    <property type="match status" value="1"/>
</dbReference>
<gene>
    <name evidence="4" type="ORF">F9K24_00025</name>
</gene>
<comment type="caution">
    <text evidence="4">The sequence shown here is derived from an EMBL/GenBank/DDBJ whole genome shotgun (WGS) entry which is preliminary data.</text>
</comment>
<dbReference type="Gene3D" id="1.10.10.10">
    <property type="entry name" value="Winged helix-like DNA-binding domain superfamily/Winged helix DNA-binding domain"/>
    <property type="match status" value="1"/>
</dbReference>
<dbReference type="Proteomes" id="UP000460298">
    <property type="component" value="Unassembled WGS sequence"/>
</dbReference>
<dbReference type="NCBIfam" id="TIGR02937">
    <property type="entry name" value="sigma70-ECF"/>
    <property type="match status" value="1"/>
</dbReference>
<organism evidence="4 5">
    <name type="scientific">Leptonema illini</name>
    <dbReference type="NCBI Taxonomy" id="183"/>
    <lineage>
        <taxon>Bacteria</taxon>
        <taxon>Pseudomonadati</taxon>
        <taxon>Spirochaetota</taxon>
        <taxon>Spirochaetia</taxon>
        <taxon>Leptospirales</taxon>
        <taxon>Leptospiraceae</taxon>
        <taxon>Leptonema</taxon>
    </lineage>
</organism>
<dbReference type="SUPFAM" id="SSF54427">
    <property type="entry name" value="NTF2-like"/>
    <property type="match status" value="1"/>
</dbReference>
<dbReference type="InterPro" id="IPR013324">
    <property type="entry name" value="RNA_pol_sigma_r3/r4-like"/>
</dbReference>
<dbReference type="SUPFAM" id="SSF88946">
    <property type="entry name" value="Sigma2 domain of RNA polymerase sigma factors"/>
    <property type="match status" value="1"/>
</dbReference>
<evidence type="ECO:0000313" key="4">
    <source>
        <dbReference type="EMBL" id="KAB2935147.1"/>
    </source>
</evidence>
<feature type="domain" description="RNA polymerase sigma factor 70 region 4 type 2" evidence="3">
    <location>
        <begin position="115"/>
        <end position="165"/>
    </location>
</feature>
<feature type="domain" description="RNA polymerase sigma-70 region 2" evidence="2">
    <location>
        <begin position="19"/>
        <end position="84"/>
    </location>
</feature>
<dbReference type="InterPro" id="IPR013325">
    <property type="entry name" value="RNA_pol_sigma_r2"/>
</dbReference>
<evidence type="ECO:0000256" key="1">
    <source>
        <dbReference type="ARBA" id="ARBA00011344"/>
    </source>
</evidence>
<dbReference type="InterPro" id="IPR014284">
    <property type="entry name" value="RNA_pol_sigma-70_dom"/>
</dbReference>
<name>A0A833H4F5_9LEPT</name>
<evidence type="ECO:0000259" key="2">
    <source>
        <dbReference type="Pfam" id="PF04542"/>
    </source>
</evidence>
<dbReference type="Pfam" id="PF08281">
    <property type="entry name" value="Sigma70_r4_2"/>
    <property type="match status" value="1"/>
</dbReference>
<dbReference type="GO" id="GO:0006352">
    <property type="term" value="P:DNA-templated transcription initiation"/>
    <property type="evidence" value="ECO:0007669"/>
    <property type="project" value="InterPro"/>
</dbReference>
<protein>
    <submittedName>
        <fullName evidence="4">Sigma-70 family RNA polymerase sigma factor</fullName>
    </submittedName>
</protein>